<evidence type="ECO:0000256" key="1">
    <source>
        <dbReference type="SAM" id="MobiDB-lite"/>
    </source>
</evidence>
<evidence type="ECO:0000313" key="4">
    <source>
        <dbReference type="Proteomes" id="UP000000763"/>
    </source>
</evidence>
<reference evidence="3" key="1">
    <citation type="journal article" date="2002" name="Nature">
        <title>The genome sequence and structure of rice chromosome 1.</title>
        <authorList>
            <person name="Sasaki T."/>
            <person name="Matsumoto T."/>
            <person name="Yamamoto K."/>
            <person name="Sakata K."/>
            <person name="Baba T."/>
            <person name="Katayose Y."/>
            <person name="Wu J."/>
            <person name="Niimura Y."/>
            <person name="Cheng Z."/>
            <person name="Nagamura Y."/>
            <person name="Antonio B.A."/>
            <person name="Kanamori H."/>
            <person name="Hosokawa S."/>
            <person name="Masukawa M."/>
            <person name="Arikawa K."/>
            <person name="Chiden Y."/>
            <person name="Hayashi M."/>
            <person name="Okamoto M."/>
            <person name="Ando T."/>
            <person name="Aoki H."/>
            <person name="Arita K."/>
            <person name="Hamada M."/>
            <person name="Harada C."/>
            <person name="Hijishita S."/>
            <person name="Honda M."/>
            <person name="Ichikawa Y."/>
            <person name="Idonuma A."/>
            <person name="Iijima M."/>
            <person name="Ikeda M."/>
            <person name="Ikeno M."/>
            <person name="Itoh S."/>
            <person name="Itoh T."/>
            <person name="Itoh Y."/>
            <person name="Itoh Y."/>
            <person name="Iwabuchi A."/>
            <person name="Kamiya K."/>
            <person name="Karasawa W."/>
            <person name="Katagiri S."/>
            <person name="Kikuta A."/>
            <person name="Kobayashi N."/>
            <person name="Kono I."/>
            <person name="Machita K."/>
            <person name="Maehara T."/>
            <person name="Mizuno H."/>
            <person name="Mizubayashi T."/>
            <person name="Mukai Y."/>
            <person name="Nagasaki H."/>
            <person name="Nakashima M."/>
            <person name="Nakama Y."/>
            <person name="Nakamichi Y."/>
            <person name="Nakamura M."/>
            <person name="Namiki N."/>
            <person name="Negishi M."/>
            <person name="Ohta I."/>
            <person name="Ono N."/>
            <person name="Saji S."/>
            <person name="Sakai K."/>
            <person name="Shibata M."/>
            <person name="Shimokawa T."/>
            <person name="Shomura A."/>
            <person name="Song J."/>
            <person name="Takazaki Y."/>
            <person name="Terasawa K."/>
            <person name="Tsuji K."/>
            <person name="Waki K."/>
            <person name="Yamagata H."/>
            <person name="Yamane H."/>
            <person name="Yoshiki S."/>
            <person name="Yoshihara R."/>
            <person name="Yukawa K."/>
            <person name="Zhong H."/>
            <person name="Iwama H."/>
            <person name="Endo T."/>
            <person name="Ito H."/>
            <person name="Hahn J.H."/>
            <person name="Kim H.I."/>
            <person name="Eun M.Y."/>
            <person name="Yano M."/>
            <person name="Jiang J."/>
            <person name="Gojobori T."/>
        </authorList>
    </citation>
    <scope>NUCLEOTIDE SEQUENCE</scope>
</reference>
<evidence type="ECO:0000313" key="3">
    <source>
        <dbReference type="EMBL" id="BAD44888.1"/>
    </source>
</evidence>
<dbReference type="EMBL" id="AP002863">
    <property type="protein sequence ID" value="BAD44888.1"/>
    <property type="molecule type" value="Genomic_DNA"/>
</dbReference>
<reference evidence="4" key="3">
    <citation type="journal article" date="2008" name="Nucleic Acids Res.">
        <title>The rice annotation project database (RAP-DB): 2008 update.</title>
        <authorList>
            <consortium name="The rice annotation project (RAP)"/>
        </authorList>
    </citation>
    <scope>GENOME REANNOTATION</scope>
    <source>
        <strain evidence="4">cv. Nipponbare</strain>
    </source>
</reference>
<name>Q657Y1_ORYSJ</name>
<dbReference type="AlphaFoldDB" id="Q657Y1"/>
<feature type="region of interest" description="Disordered" evidence="1">
    <location>
        <begin position="1"/>
        <end position="21"/>
    </location>
</feature>
<accession>Q657Y1</accession>
<dbReference type="EMBL" id="AP002845">
    <property type="protein sequence ID" value="BAD44849.1"/>
    <property type="molecule type" value="Genomic_DNA"/>
</dbReference>
<reference evidence="4" key="2">
    <citation type="journal article" date="2005" name="Nature">
        <title>The map-based sequence of the rice genome.</title>
        <authorList>
            <consortium name="International rice genome sequencing project (IRGSP)"/>
            <person name="Matsumoto T."/>
            <person name="Wu J."/>
            <person name="Kanamori H."/>
            <person name="Katayose Y."/>
            <person name="Fujisawa M."/>
            <person name="Namiki N."/>
            <person name="Mizuno H."/>
            <person name="Yamamoto K."/>
            <person name="Antonio B.A."/>
            <person name="Baba T."/>
            <person name="Sakata K."/>
            <person name="Nagamura Y."/>
            <person name="Aoki H."/>
            <person name="Arikawa K."/>
            <person name="Arita K."/>
            <person name="Bito T."/>
            <person name="Chiden Y."/>
            <person name="Fujitsuka N."/>
            <person name="Fukunaka R."/>
            <person name="Hamada M."/>
            <person name="Harada C."/>
            <person name="Hayashi A."/>
            <person name="Hijishita S."/>
            <person name="Honda M."/>
            <person name="Hosokawa S."/>
            <person name="Ichikawa Y."/>
            <person name="Idonuma A."/>
            <person name="Iijima M."/>
            <person name="Ikeda M."/>
            <person name="Ikeno M."/>
            <person name="Ito K."/>
            <person name="Ito S."/>
            <person name="Ito T."/>
            <person name="Ito Y."/>
            <person name="Ito Y."/>
            <person name="Iwabuchi A."/>
            <person name="Kamiya K."/>
            <person name="Karasawa W."/>
            <person name="Kurita K."/>
            <person name="Katagiri S."/>
            <person name="Kikuta A."/>
            <person name="Kobayashi H."/>
            <person name="Kobayashi N."/>
            <person name="Machita K."/>
            <person name="Maehara T."/>
            <person name="Masukawa M."/>
            <person name="Mizubayashi T."/>
            <person name="Mukai Y."/>
            <person name="Nagasaki H."/>
            <person name="Nagata Y."/>
            <person name="Naito S."/>
            <person name="Nakashima M."/>
            <person name="Nakama Y."/>
            <person name="Nakamichi Y."/>
            <person name="Nakamura M."/>
            <person name="Meguro A."/>
            <person name="Negishi M."/>
            <person name="Ohta I."/>
            <person name="Ohta T."/>
            <person name="Okamoto M."/>
            <person name="Ono N."/>
            <person name="Saji S."/>
            <person name="Sakaguchi M."/>
            <person name="Sakai K."/>
            <person name="Shibata M."/>
            <person name="Shimokawa T."/>
            <person name="Song J."/>
            <person name="Takazaki Y."/>
            <person name="Terasawa K."/>
            <person name="Tsugane M."/>
            <person name="Tsuji K."/>
            <person name="Ueda S."/>
            <person name="Waki K."/>
            <person name="Yamagata H."/>
            <person name="Yamamoto M."/>
            <person name="Yamamoto S."/>
            <person name="Yamane H."/>
            <person name="Yoshiki S."/>
            <person name="Yoshihara R."/>
            <person name="Yukawa K."/>
            <person name="Zhong H."/>
            <person name="Yano M."/>
            <person name="Yuan Q."/>
            <person name="Ouyang S."/>
            <person name="Liu J."/>
            <person name="Jones K.M."/>
            <person name="Gansberger K."/>
            <person name="Moffat K."/>
            <person name="Hill J."/>
            <person name="Bera J."/>
            <person name="Fadrosh D."/>
            <person name="Jin S."/>
            <person name="Johri S."/>
            <person name="Kim M."/>
            <person name="Overton L."/>
            <person name="Reardon M."/>
            <person name="Tsitrin T."/>
            <person name="Vuong H."/>
            <person name="Weaver B."/>
            <person name="Ciecko A."/>
            <person name="Tallon L."/>
            <person name="Jackson J."/>
            <person name="Pai G."/>
            <person name="Aken S.V."/>
            <person name="Utterback T."/>
            <person name="Reidmuller S."/>
            <person name="Feldblyum T."/>
            <person name="Hsiao J."/>
            <person name="Zismann V."/>
            <person name="Iobst S."/>
            <person name="de Vazeille A.R."/>
            <person name="Buell C.R."/>
            <person name="Ying K."/>
            <person name="Li Y."/>
            <person name="Lu T."/>
            <person name="Huang Y."/>
            <person name="Zhao Q."/>
            <person name="Feng Q."/>
            <person name="Zhang L."/>
            <person name="Zhu J."/>
            <person name="Weng Q."/>
            <person name="Mu J."/>
            <person name="Lu Y."/>
            <person name="Fan D."/>
            <person name="Liu Y."/>
            <person name="Guan J."/>
            <person name="Zhang Y."/>
            <person name="Yu S."/>
            <person name="Liu X."/>
            <person name="Zhang Y."/>
            <person name="Hong G."/>
            <person name="Han B."/>
            <person name="Choisne N."/>
            <person name="Demange N."/>
            <person name="Orjeda G."/>
            <person name="Samain S."/>
            <person name="Cattolico L."/>
            <person name="Pelletier E."/>
            <person name="Couloux A."/>
            <person name="Segurens B."/>
            <person name="Wincker P."/>
            <person name="D'Hont A."/>
            <person name="Scarpelli C."/>
            <person name="Weissenbach J."/>
            <person name="Salanoubat M."/>
            <person name="Quetier F."/>
            <person name="Yu Y."/>
            <person name="Kim H.R."/>
            <person name="Rambo T."/>
            <person name="Currie J."/>
            <person name="Collura K."/>
            <person name="Luo M."/>
            <person name="Yang T."/>
            <person name="Ammiraju J.S.S."/>
            <person name="Engler F."/>
            <person name="Soderlund C."/>
            <person name="Wing R.A."/>
            <person name="Palmer L.E."/>
            <person name="de la Bastide M."/>
            <person name="Spiegel L."/>
            <person name="Nascimento L."/>
            <person name="Zutavern T."/>
            <person name="O'Shaughnessy A."/>
            <person name="Dike S."/>
            <person name="Dedhia N."/>
            <person name="Preston R."/>
            <person name="Balija V."/>
            <person name="McCombie W.R."/>
            <person name="Chow T."/>
            <person name="Chen H."/>
            <person name="Chung M."/>
            <person name="Chen C."/>
            <person name="Shaw J."/>
            <person name="Wu H."/>
            <person name="Hsiao K."/>
            <person name="Chao Y."/>
            <person name="Chu M."/>
            <person name="Cheng C."/>
            <person name="Hour A."/>
            <person name="Lee P."/>
            <person name="Lin S."/>
            <person name="Lin Y."/>
            <person name="Liou J."/>
            <person name="Liu S."/>
            <person name="Hsing Y."/>
            <person name="Raghuvanshi S."/>
            <person name="Mohanty A."/>
            <person name="Bharti A.K."/>
            <person name="Gaur A."/>
            <person name="Gupta V."/>
            <person name="Kumar D."/>
            <person name="Ravi V."/>
            <person name="Vij S."/>
            <person name="Kapur A."/>
            <person name="Khurana P."/>
            <person name="Khurana P."/>
            <person name="Khurana J.P."/>
            <person name="Tyagi A.K."/>
            <person name="Gaikwad K."/>
            <person name="Singh A."/>
            <person name="Dalal V."/>
            <person name="Srivastava S."/>
            <person name="Dixit A."/>
            <person name="Pal A.K."/>
            <person name="Ghazi I.A."/>
            <person name="Yadav M."/>
            <person name="Pandit A."/>
            <person name="Bhargava A."/>
            <person name="Sureshbabu K."/>
            <person name="Batra K."/>
            <person name="Sharma T.R."/>
            <person name="Mohapatra T."/>
            <person name="Singh N.K."/>
            <person name="Messing J."/>
            <person name="Nelson A.B."/>
            <person name="Fuks G."/>
            <person name="Kavchok S."/>
            <person name="Keizer G."/>
            <person name="Linton E."/>
            <person name="Llaca V."/>
            <person name="Song R."/>
            <person name="Tanyolac B."/>
            <person name="Young S."/>
            <person name="Ho-Il K."/>
            <person name="Hahn J.H."/>
            <person name="Sangsakoo G."/>
            <person name="Vanavichit A."/>
            <person name="de Mattos Luiz.A.T."/>
            <person name="Zimmer P.D."/>
            <person name="Malone G."/>
            <person name="Dellagostin O."/>
            <person name="de Oliveira A.C."/>
            <person name="Bevan M."/>
            <person name="Bancroft I."/>
            <person name="Minx P."/>
            <person name="Cordum H."/>
            <person name="Wilson R."/>
            <person name="Cheng Z."/>
            <person name="Jin W."/>
            <person name="Jiang J."/>
            <person name="Leong S.A."/>
            <person name="Iwama H."/>
            <person name="Gojobori T."/>
            <person name="Itoh T."/>
            <person name="Niimura Y."/>
            <person name="Fujii Y."/>
            <person name="Habara T."/>
            <person name="Sakai H."/>
            <person name="Sato Y."/>
            <person name="Wilson G."/>
            <person name="Kumar K."/>
            <person name="McCouch S."/>
            <person name="Juretic N."/>
            <person name="Hoen D."/>
            <person name="Wright S."/>
            <person name="Bruskiewich R."/>
            <person name="Bureau T."/>
            <person name="Miyao A."/>
            <person name="Hirochika H."/>
            <person name="Nishikawa T."/>
            <person name="Kadowaki K."/>
            <person name="Sugiura M."/>
            <person name="Burr B."/>
            <person name="Sasaki T."/>
        </authorList>
    </citation>
    <scope>NUCLEOTIDE SEQUENCE [LARGE SCALE GENOMIC DNA]</scope>
    <source>
        <strain evidence="4">cv. Nipponbare</strain>
    </source>
</reference>
<evidence type="ECO:0000313" key="2">
    <source>
        <dbReference type="EMBL" id="BAD44849.1"/>
    </source>
</evidence>
<sequence>MKDYTRSRTHYPPPSSPSGATNVIVANLHHRVPLAASPLRVEVDAARSVARELQAAWSSGSQAVRMGDNSEEARIDNELDPYWVRRWWTAGRDGKKATQSVWRLESLINPMLDPSSR</sequence>
<dbReference type="Proteomes" id="UP000817658">
    <property type="component" value="Chromosome 1"/>
</dbReference>
<dbReference type="Proteomes" id="UP000000763">
    <property type="component" value="Chromosome 1"/>
</dbReference>
<proteinExistence type="predicted"/>
<organism evidence="3">
    <name type="scientific">Oryza sativa subsp. japonica</name>
    <name type="common">Rice</name>
    <dbReference type="NCBI Taxonomy" id="39947"/>
    <lineage>
        <taxon>Eukaryota</taxon>
        <taxon>Viridiplantae</taxon>
        <taxon>Streptophyta</taxon>
        <taxon>Embryophyta</taxon>
        <taxon>Tracheophyta</taxon>
        <taxon>Spermatophyta</taxon>
        <taxon>Magnoliopsida</taxon>
        <taxon>Liliopsida</taxon>
        <taxon>Poales</taxon>
        <taxon>Poaceae</taxon>
        <taxon>BOP clade</taxon>
        <taxon>Oryzoideae</taxon>
        <taxon>Oryzeae</taxon>
        <taxon>Oryzinae</taxon>
        <taxon>Oryza</taxon>
        <taxon>Oryza sativa</taxon>
    </lineage>
</organism>
<gene>
    <name evidence="3" type="ORF">P0005A05.29</name>
    <name evidence="2" type="ORF">P0482C06.7</name>
</gene>
<protein>
    <submittedName>
        <fullName evidence="3">Uncharacterized protein</fullName>
    </submittedName>
</protein>